<name>A0A9Q8LI44_PASFU</name>
<dbReference type="AlphaFoldDB" id="A0A9Q8LI44"/>
<evidence type="ECO:0000313" key="2">
    <source>
        <dbReference type="EMBL" id="UJO17033.1"/>
    </source>
</evidence>
<protein>
    <submittedName>
        <fullName evidence="2">Uncharacterized protein</fullName>
    </submittedName>
</protein>
<sequence length="213" mass="24115">MSSDSGSSSAWNTQSEDSAPPSQLYLDQHPALPAAELPTMESSPRISSPITTPAQRYEQQRHNATPSPRPRNSSSIRREKERIKGRKQADAKELRLNRKRLDRQALEQQEEGKTARGDSLALQEKIRTSADSAKSTKSHPSVRGYKRSEKPKPEKRLHVKRGIRVPRQRSPRVEEEDEQNAPEPDPPGLQAVSRLPGPKRSMFRRVRDFFGLP</sequence>
<feature type="region of interest" description="Disordered" evidence="1">
    <location>
        <begin position="1"/>
        <end position="213"/>
    </location>
</feature>
<feature type="compositionally biased region" description="Basic residues" evidence="1">
    <location>
        <begin position="157"/>
        <end position="170"/>
    </location>
</feature>
<dbReference type="GeneID" id="71985133"/>
<feature type="compositionally biased region" description="Low complexity" evidence="1">
    <location>
        <begin position="42"/>
        <end position="53"/>
    </location>
</feature>
<dbReference type="RefSeq" id="XP_047761399.1">
    <property type="nucleotide sequence ID" value="XM_047904403.1"/>
</dbReference>
<accession>A0A9Q8LI44</accession>
<reference evidence="2" key="1">
    <citation type="submission" date="2021-12" db="EMBL/GenBank/DDBJ databases">
        <authorList>
            <person name="Zaccaron A."/>
            <person name="Stergiopoulos I."/>
        </authorList>
    </citation>
    <scope>NUCLEOTIDE SEQUENCE</scope>
    <source>
        <strain evidence="2">Race5_Kim</strain>
    </source>
</reference>
<feature type="compositionally biased region" description="Polar residues" evidence="1">
    <location>
        <begin position="1"/>
        <end position="21"/>
    </location>
</feature>
<feature type="compositionally biased region" description="Basic and acidic residues" evidence="1">
    <location>
        <begin position="146"/>
        <end position="156"/>
    </location>
</feature>
<feature type="compositionally biased region" description="Basic and acidic residues" evidence="1">
    <location>
        <begin position="102"/>
        <end position="116"/>
    </location>
</feature>
<evidence type="ECO:0000313" key="3">
    <source>
        <dbReference type="Proteomes" id="UP000756132"/>
    </source>
</evidence>
<proteinExistence type="predicted"/>
<feature type="compositionally biased region" description="Basic and acidic residues" evidence="1">
    <location>
        <begin position="76"/>
        <end position="96"/>
    </location>
</feature>
<gene>
    <name evidence="2" type="ORF">CLAFUR5_05255</name>
</gene>
<dbReference type="KEGG" id="ffu:CLAFUR5_05255"/>
<feature type="compositionally biased region" description="Polar residues" evidence="1">
    <location>
        <begin position="129"/>
        <end position="139"/>
    </location>
</feature>
<dbReference type="Proteomes" id="UP000756132">
    <property type="component" value="Chromosome 4"/>
</dbReference>
<keyword evidence="3" id="KW-1185">Reference proteome</keyword>
<evidence type="ECO:0000256" key="1">
    <source>
        <dbReference type="SAM" id="MobiDB-lite"/>
    </source>
</evidence>
<reference evidence="2" key="2">
    <citation type="journal article" date="2022" name="Microb. Genom.">
        <title>A chromosome-scale genome assembly of the tomato pathogen Cladosporium fulvum reveals a compartmentalized genome architecture and the presence of a dispensable chromosome.</title>
        <authorList>
            <person name="Zaccaron A.Z."/>
            <person name="Chen L.H."/>
            <person name="Samaras A."/>
            <person name="Stergiopoulos I."/>
        </authorList>
    </citation>
    <scope>NUCLEOTIDE SEQUENCE</scope>
    <source>
        <strain evidence="2">Race5_Kim</strain>
    </source>
</reference>
<dbReference type="EMBL" id="CP090166">
    <property type="protein sequence ID" value="UJO17033.1"/>
    <property type="molecule type" value="Genomic_DNA"/>
</dbReference>
<organism evidence="2 3">
    <name type="scientific">Passalora fulva</name>
    <name type="common">Tomato leaf mold</name>
    <name type="synonym">Cladosporium fulvum</name>
    <dbReference type="NCBI Taxonomy" id="5499"/>
    <lineage>
        <taxon>Eukaryota</taxon>
        <taxon>Fungi</taxon>
        <taxon>Dikarya</taxon>
        <taxon>Ascomycota</taxon>
        <taxon>Pezizomycotina</taxon>
        <taxon>Dothideomycetes</taxon>
        <taxon>Dothideomycetidae</taxon>
        <taxon>Mycosphaerellales</taxon>
        <taxon>Mycosphaerellaceae</taxon>
        <taxon>Fulvia</taxon>
    </lineage>
</organism>